<feature type="transmembrane region" description="Helical" evidence="8">
    <location>
        <begin position="455"/>
        <end position="473"/>
    </location>
</feature>
<dbReference type="OrthoDB" id="416618at2759"/>
<evidence type="ECO:0000256" key="3">
    <source>
        <dbReference type="ARBA" id="ARBA00022692"/>
    </source>
</evidence>
<dbReference type="PANTHER" id="PTHR12185">
    <property type="entry name" value="SID1 TRANSMEMBRANE FAMILY MEMEBER"/>
    <property type="match status" value="1"/>
</dbReference>
<evidence type="ECO:0000256" key="6">
    <source>
        <dbReference type="ARBA" id="ARBA00023136"/>
    </source>
</evidence>
<feature type="transmembrane region" description="Helical" evidence="8">
    <location>
        <begin position="746"/>
        <end position="765"/>
    </location>
</feature>
<keyword evidence="6 8" id="KW-0472">Membrane</keyword>
<feature type="transmembrane region" description="Helical" evidence="8">
    <location>
        <begin position="578"/>
        <end position="599"/>
    </location>
</feature>
<evidence type="ECO:0008006" key="11">
    <source>
        <dbReference type="Google" id="ProtNLM"/>
    </source>
</evidence>
<feature type="transmembrane region" description="Helical" evidence="8">
    <location>
        <begin position="297"/>
        <end position="322"/>
    </location>
</feature>
<reference evidence="9" key="1">
    <citation type="submission" date="2022-01" db="EMBL/GenBank/DDBJ databases">
        <authorList>
            <person name="King R."/>
        </authorList>
    </citation>
    <scope>NUCLEOTIDE SEQUENCE</scope>
</reference>
<dbReference type="AlphaFoldDB" id="A0A9N9QJF1"/>
<gene>
    <name evidence="9" type="ORF">CEUTPL_LOCUS8272</name>
</gene>
<evidence type="ECO:0000256" key="1">
    <source>
        <dbReference type="ARBA" id="ARBA00004141"/>
    </source>
</evidence>
<keyword evidence="7" id="KW-0325">Glycoprotein</keyword>
<evidence type="ECO:0000256" key="8">
    <source>
        <dbReference type="SAM" id="Phobius"/>
    </source>
</evidence>
<evidence type="ECO:0000256" key="4">
    <source>
        <dbReference type="ARBA" id="ARBA00022729"/>
    </source>
</evidence>
<name>A0A9N9QJF1_9CUCU</name>
<keyword evidence="10" id="KW-1185">Reference proteome</keyword>
<evidence type="ECO:0000256" key="2">
    <source>
        <dbReference type="ARBA" id="ARBA00006618"/>
    </source>
</evidence>
<comment type="similarity">
    <text evidence="2">Belongs to the SID1 family.</text>
</comment>
<dbReference type="EMBL" id="OU892280">
    <property type="protein sequence ID" value="CAG9767714.1"/>
    <property type="molecule type" value="Genomic_DNA"/>
</dbReference>
<feature type="transmembrane region" description="Helical" evidence="8">
    <location>
        <begin position="695"/>
        <end position="715"/>
    </location>
</feature>
<keyword evidence="3 8" id="KW-0812">Transmembrane</keyword>
<protein>
    <recommendedName>
        <fullName evidence="11">SID1 transmembrane family member 1-like</fullName>
    </recommendedName>
</protein>
<dbReference type="PANTHER" id="PTHR12185:SF14">
    <property type="entry name" value="CHOLESTEROL UPTAKE PROTEIN 1"/>
    <property type="match status" value="1"/>
</dbReference>
<feature type="transmembrane region" description="Helical" evidence="8">
    <location>
        <begin position="662"/>
        <end position="683"/>
    </location>
</feature>
<dbReference type="InterPro" id="IPR025958">
    <property type="entry name" value="SID1_TM_fam"/>
</dbReference>
<dbReference type="GO" id="GO:0051033">
    <property type="term" value="F:RNA transmembrane transporter activity"/>
    <property type="evidence" value="ECO:0007669"/>
    <property type="project" value="TreeGrafter"/>
</dbReference>
<keyword evidence="4" id="KW-0732">Signal</keyword>
<dbReference type="GO" id="GO:0005764">
    <property type="term" value="C:lysosome"/>
    <property type="evidence" value="ECO:0007669"/>
    <property type="project" value="TreeGrafter"/>
</dbReference>
<dbReference type="Proteomes" id="UP001152799">
    <property type="component" value="Chromosome 4"/>
</dbReference>
<accession>A0A9N9QJF1</accession>
<organism evidence="9 10">
    <name type="scientific">Ceutorhynchus assimilis</name>
    <name type="common">cabbage seed weevil</name>
    <dbReference type="NCBI Taxonomy" id="467358"/>
    <lineage>
        <taxon>Eukaryota</taxon>
        <taxon>Metazoa</taxon>
        <taxon>Ecdysozoa</taxon>
        <taxon>Arthropoda</taxon>
        <taxon>Hexapoda</taxon>
        <taxon>Insecta</taxon>
        <taxon>Pterygota</taxon>
        <taxon>Neoptera</taxon>
        <taxon>Endopterygota</taxon>
        <taxon>Coleoptera</taxon>
        <taxon>Polyphaga</taxon>
        <taxon>Cucujiformia</taxon>
        <taxon>Curculionidae</taxon>
        <taxon>Ceutorhynchinae</taxon>
        <taxon>Ceutorhynchus</taxon>
    </lineage>
</organism>
<evidence type="ECO:0000256" key="5">
    <source>
        <dbReference type="ARBA" id="ARBA00022989"/>
    </source>
</evidence>
<keyword evidence="5 8" id="KW-1133">Transmembrane helix</keyword>
<evidence type="ECO:0000313" key="9">
    <source>
        <dbReference type="EMBL" id="CAG9767714.1"/>
    </source>
</evidence>
<feature type="transmembrane region" description="Helical" evidence="8">
    <location>
        <begin position="637"/>
        <end position="656"/>
    </location>
</feature>
<dbReference type="Pfam" id="PF13965">
    <property type="entry name" value="SID-1_RNA_chan"/>
    <property type="match status" value="1"/>
</dbReference>
<evidence type="ECO:0000256" key="7">
    <source>
        <dbReference type="ARBA" id="ARBA00023180"/>
    </source>
</evidence>
<feature type="transmembrane region" description="Helical" evidence="8">
    <location>
        <begin position="494"/>
        <end position="516"/>
    </location>
</feature>
<comment type="subcellular location">
    <subcellularLocation>
        <location evidence="1">Membrane</location>
        <topology evidence="1">Multi-pass membrane protein</topology>
    </subcellularLocation>
</comment>
<dbReference type="GO" id="GO:0003725">
    <property type="term" value="F:double-stranded RNA binding"/>
    <property type="evidence" value="ECO:0007669"/>
    <property type="project" value="TreeGrafter"/>
</dbReference>
<feature type="transmembrane region" description="Helical" evidence="8">
    <location>
        <begin position="554"/>
        <end position="572"/>
    </location>
</feature>
<evidence type="ECO:0000313" key="10">
    <source>
        <dbReference type="Proteomes" id="UP001152799"/>
    </source>
</evidence>
<dbReference type="GO" id="GO:0005886">
    <property type="term" value="C:plasma membrane"/>
    <property type="evidence" value="ECO:0007669"/>
    <property type="project" value="TreeGrafter"/>
</dbReference>
<sequence>MLISIVLGLLSYPPIISALLFLNNTLIFRVNYSTPHSGSIDNNVEYIYEFFNEGSSVKIKGPPRVTVITSNATIETPLMVTTRQPKQLLSWKLPLSVETVRGEEFYMNTSRTLCYDILRHTKLNGYKEFEHENPIVSLATSSNSSVDFTVTVDFPKYFHLEHSTTYSIEISPSEPQYFFYNFSLPNNLTDARQSNFDTVILEVLSTDNICTVVSIQNVSCPVFDLNQDITFRGFYETFTTKGGMTIPKYKFPYGFYIVFVAKADDYACTRDYTPSVPGDRVKKLDLLIKPSITYNDYVYAVMITLSAVGGFYIIFGLSFFLFSRRYYVPRQMEYAVDNGTATASLNSSNTNLDSQSLDETDYDHIHEIQTDREMRLCRSQPYLTDLARKPPRVLVKKSYLYLYNVLTVALFYGLPVIQLVITYQKVLNETGEQDLCYYNFLCAHPLGFLSDFNHVFSNIGYVLLGILFLIITYNRELTHKDQDFDRHYGIPQHYGLFYAMGVALIMEGVLSGSYHVCPSQTNFQFDTSFMYVMAVLCMIKLYQNRHPDINANAYSTFGVLAIAIVLGMIGIFENTEEFWIFFVILHIITCFYLTIKIYYMGCWKLNYAAMQRIGHILRHDFWSGPLNILQPCYKARFAILLIGNLFNWGLATYALIYHPKNFAVFLLLIFMSNTLLYFFFYIFMKYLHTERVRILTWLFLFVSTVCAVTAMYFFLQKAISWSRTPAQSRTYNMECKLLRFYDYHDIWHFLSAIGMFFTFMVLLTLDDDLSHTHHAQIPVF</sequence>
<feature type="transmembrane region" description="Helical" evidence="8">
    <location>
        <begin position="399"/>
        <end position="421"/>
    </location>
</feature>
<proteinExistence type="inferred from homology"/>